<organism evidence="3 4">
    <name type="scientific">Aspergillus niger</name>
    <dbReference type="NCBI Taxonomy" id="5061"/>
    <lineage>
        <taxon>Eukaryota</taxon>
        <taxon>Fungi</taxon>
        <taxon>Dikarya</taxon>
        <taxon>Ascomycota</taxon>
        <taxon>Pezizomycotina</taxon>
        <taxon>Eurotiomycetes</taxon>
        <taxon>Eurotiomycetidae</taxon>
        <taxon>Eurotiales</taxon>
        <taxon>Aspergillaceae</taxon>
        <taxon>Aspergillus</taxon>
        <taxon>Aspergillus subgen. Circumdati</taxon>
    </lineage>
</organism>
<dbReference type="EMBL" id="NKJJ02000001">
    <property type="protein sequence ID" value="TPR02486.1"/>
    <property type="molecule type" value="Genomic_DNA"/>
</dbReference>
<reference evidence="2" key="3">
    <citation type="submission" date="2022-07" db="EMBL/GenBank/DDBJ databases">
        <title>Taxonomy of Aspergillus series Nigri: significant species reduction supported by multi-species coalescent approaches.</title>
        <authorList>
            <person name="Bian C."/>
            <person name="Kusuya Y."/>
            <person name="Sklenar F."/>
            <person name="D'hooge E."/>
            <person name="Yaguchi T."/>
            <person name="Takahashi H."/>
            <person name="Hubka V."/>
        </authorList>
    </citation>
    <scope>NUCLEOTIDE SEQUENCE</scope>
    <source>
        <strain evidence="2">IFM 63604</strain>
    </source>
</reference>
<dbReference type="VEuPathDB" id="FungiDB:ATCC64974_98850"/>
<dbReference type="VEuPathDB" id="FungiDB:ASPNIDRAFT2_1140764"/>
<reference evidence="4" key="1">
    <citation type="submission" date="2018-10" db="EMBL/GenBank/DDBJ databases">
        <title>FDA dAtabase for Regulatory Grade micrObial Sequences (FDA-ARGOS): Supporting development and validation of Infectious Disease Dx tests.</title>
        <authorList>
            <person name="Kerrigan L."/>
            <person name="Tallon L."/>
            <person name="Sadzewicz L."/>
            <person name="Sengamalay N."/>
            <person name="Ott S."/>
            <person name="Godinez A."/>
            <person name="Nagaraj S."/>
            <person name="Vavikolanu K."/>
            <person name="Nadendla S."/>
            <person name="George J."/>
            <person name="Sichtig H."/>
        </authorList>
    </citation>
    <scope>NUCLEOTIDE SEQUENCE [LARGE SCALE GENOMIC DNA]</scope>
    <source>
        <strain evidence="4">FDAARGOS_311</strain>
    </source>
</reference>
<dbReference type="KEGG" id="ang:An08g09870"/>
<name>A0A254TP92_ASPNG</name>
<dbReference type="VEuPathDB" id="FungiDB:An08g09870"/>
<comment type="similarity">
    <text evidence="1">Belongs to the asaB hydroxylase/desaturase family.</text>
</comment>
<dbReference type="NCBIfam" id="NF041278">
    <property type="entry name" value="CmcJ_NvfI_EfuI"/>
    <property type="match status" value="1"/>
</dbReference>
<dbReference type="RefSeq" id="XP_001393096.1">
    <property type="nucleotide sequence ID" value="XM_001393059.1"/>
</dbReference>
<reference evidence="5" key="5">
    <citation type="submission" date="2025-04" db="UniProtKB">
        <authorList>
            <consortium name="RefSeq"/>
        </authorList>
    </citation>
    <scope>IDENTIFICATION</scope>
</reference>
<proteinExistence type="inferred from homology"/>
<dbReference type="PANTHER" id="PTHR34598">
    <property type="entry name" value="BLL6449 PROTEIN"/>
    <property type="match status" value="1"/>
</dbReference>
<gene>
    <name evidence="5" type="ORF">An08g09870</name>
    <name evidence="2" type="ORF">AnigIFM63604_010660</name>
    <name evidence="3" type="ORF">CAN33_0044545</name>
</gene>
<dbReference type="VEuPathDB" id="FungiDB:M747DRAFT_240636"/>
<evidence type="ECO:0000313" key="3">
    <source>
        <dbReference type="EMBL" id="TPR02486.1"/>
    </source>
</evidence>
<accession>A0A254TP92</accession>
<evidence type="ECO:0000313" key="2">
    <source>
        <dbReference type="EMBL" id="GLA46576.1"/>
    </source>
</evidence>
<protein>
    <recommendedName>
        <fullName evidence="6">ABL domain-containing protein</fullName>
    </recommendedName>
</protein>
<reference evidence="5" key="4">
    <citation type="submission" date="2025-02" db="EMBL/GenBank/DDBJ databases">
        <authorList>
            <consortium name="NCBI Genome Project"/>
        </authorList>
    </citation>
    <scope>NUCLEOTIDE SEQUENCE</scope>
</reference>
<dbReference type="Proteomes" id="UP001144191">
    <property type="component" value="Unassembled WGS sequence"/>
</dbReference>
<dbReference type="PANTHER" id="PTHR34598:SF3">
    <property type="entry name" value="OXIDOREDUCTASE AN1597"/>
    <property type="match status" value="1"/>
</dbReference>
<dbReference type="EMBL" id="BRPB01000008">
    <property type="protein sequence ID" value="GLA46576.1"/>
    <property type="molecule type" value="Genomic_DNA"/>
</dbReference>
<reference evidence="3" key="2">
    <citation type="submission" date="2019-02" db="EMBL/GenBank/DDBJ databases">
        <title>FDA dAtabase for Regulatory Grade micrObial Sequences (FDA-ARGOS): Supporting development and validation of Infectious Disease Dx tests.</title>
        <authorList>
            <person name="Kerrigan L."/>
            <person name="Tallon L.J."/>
            <person name="Sadzewicz L."/>
            <person name="Sengamalay N."/>
            <person name="Ott S."/>
            <person name="Godinez A."/>
            <person name="Nagaraj S."/>
            <person name="Vavikolanu K."/>
            <person name="Vyas G."/>
            <person name="Nadendla S."/>
            <person name="Aluvathingal J."/>
            <person name="Sichtig H."/>
        </authorList>
    </citation>
    <scope>NUCLEOTIDE SEQUENCE</scope>
    <source>
        <strain evidence="3">FDAARGOS_311</strain>
    </source>
</reference>
<sequence length="291" mass="32771">MTVSKSNLQSSVGVGRDIATTLNYIIPPGRDGLKAIDAGIPDAERRNAKREGITDVRDVVIKDIRGREQEFTLDVQGFQYVKHEITGVTNWHDPAQIKQIIQPATEELVKRLTGASEVVVYLTRTRFEGNKNGEQMSTMNSPSHGVHSDMTQASCRTVLKDVLSEDEIERLLSYPYVVVNAWRPIDTVRRDPLALCDWRSVDPASDIVPDRRIVSGDVVEFGLPVYNEKHDWYYLSEQQPDEPLIFKQLGSDVASSVTLLHSAFVDPEHINGPPRESIEMKCFAFFTERTS</sequence>
<evidence type="ECO:0000313" key="5">
    <source>
        <dbReference type="RefSeq" id="XP_001393096.1"/>
    </source>
</evidence>
<dbReference type="AlphaFoldDB" id="A0A254TP92"/>
<dbReference type="OrthoDB" id="412788at2759"/>
<dbReference type="Proteomes" id="UP000197666">
    <property type="component" value="Unassembled WGS sequence"/>
</dbReference>
<dbReference type="GeneID" id="4983305"/>
<evidence type="ECO:0008006" key="6">
    <source>
        <dbReference type="Google" id="ProtNLM"/>
    </source>
</evidence>
<dbReference type="InterPro" id="IPR044053">
    <property type="entry name" value="AsaB-like"/>
</dbReference>
<evidence type="ECO:0000313" key="4">
    <source>
        <dbReference type="Proteomes" id="UP000197666"/>
    </source>
</evidence>
<evidence type="ECO:0000256" key="1">
    <source>
        <dbReference type="ARBA" id="ARBA00023604"/>
    </source>
</evidence>
<dbReference type="GO" id="GO:0016491">
    <property type="term" value="F:oxidoreductase activity"/>
    <property type="evidence" value="ECO:0007669"/>
    <property type="project" value="InterPro"/>
</dbReference>